<reference evidence="2 3" key="1">
    <citation type="journal article" date="2022" name="Nat. Plants">
        <title>Genomes of leafy and leafless Platanthera orchids illuminate the evolution of mycoheterotrophy.</title>
        <authorList>
            <person name="Li M.H."/>
            <person name="Liu K.W."/>
            <person name="Li Z."/>
            <person name="Lu H.C."/>
            <person name="Ye Q.L."/>
            <person name="Zhang D."/>
            <person name="Wang J.Y."/>
            <person name="Li Y.F."/>
            <person name="Zhong Z.M."/>
            <person name="Liu X."/>
            <person name="Yu X."/>
            <person name="Liu D.K."/>
            <person name="Tu X.D."/>
            <person name="Liu B."/>
            <person name="Hao Y."/>
            <person name="Liao X.Y."/>
            <person name="Jiang Y.T."/>
            <person name="Sun W.H."/>
            <person name="Chen J."/>
            <person name="Chen Y.Q."/>
            <person name="Ai Y."/>
            <person name="Zhai J.W."/>
            <person name="Wu S.S."/>
            <person name="Zhou Z."/>
            <person name="Hsiao Y.Y."/>
            <person name="Wu W.L."/>
            <person name="Chen Y.Y."/>
            <person name="Lin Y.F."/>
            <person name="Hsu J.L."/>
            <person name="Li C.Y."/>
            <person name="Wang Z.W."/>
            <person name="Zhao X."/>
            <person name="Zhong W.Y."/>
            <person name="Ma X.K."/>
            <person name="Ma L."/>
            <person name="Huang J."/>
            <person name="Chen G.Z."/>
            <person name="Huang M.Z."/>
            <person name="Huang L."/>
            <person name="Peng D.H."/>
            <person name="Luo Y.B."/>
            <person name="Zou S.Q."/>
            <person name="Chen S.P."/>
            <person name="Lan S."/>
            <person name="Tsai W.C."/>
            <person name="Van de Peer Y."/>
            <person name="Liu Z.J."/>
        </authorList>
    </citation>
    <scope>NUCLEOTIDE SEQUENCE [LARGE SCALE GENOMIC DNA]</scope>
    <source>
        <strain evidence="2">Lor288</strain>
    </source>
</reference>
<comment type="caution">
    <text evidence="2">The sequence shown here is derived from an EMBL/GenBank/DDBJ whole genome shotgun (WGS) entry which is preliminary data.</text>
</comment>
<protein>
    <submittedName>
        <fullName evidence="2">Uncharacterized protein</fullName>
    </submittedName>
</protein>
<dbReference type="EMBL" id="JBBWWR010000001">
    <property type="protein sequence ID" value="KAK8971031.1"/>
    <property type="molecule type" value="Genomic_DNA"/>
</dbReference>
<feature type="compositionally biased region" description="Acidic residues" evidence="1">
    <location>
        <begin position="81"/>
        <end position="91"/>
    </location>
</feature>
<proteinExistence type="predicted"/>
<evidence type="ECO:0000313" key="2">
    <source>
        <dbReference type="EMBL" id="KAK8971031.1"/>
    </source>
</evidence>
<organism evidence="2 3">
    <name type="scientific">Platanthera guangdongensis</name>
    <dbReference type="NCBI Taxonomy" id="2320717"/>
    <lineage>
        <taxon>Eukaryota</taxon>
        <taxon>Viridiplantae</taxon>
        <taxon>Streptophyta</taxon>
        <taxon>Embryophyta</taxon>
        <taxon>Tracheophyta</taxon>
        <taxon>Spermatophyta</taxon>
        <taxon>Magnoliopsida</taxon>
        <taxon>Liliopsida</taxon>
        <taxon>Asparagales</taxon>
        <taxon>Orchidaceae</taxon>
        <taxon>Orchidoideae</taxon>
        <taxon>Orchideae</taxon>
        <taxon>Orchidinae</taxon>
        <taxon>Platanthera</taxon>
    </lineage>
</organism>
<name>A0ABR2N4H1_9ASPA</name>
<evidence type="ECO:0000313" key="3">
    <source>
        <dbReference type="Proteomes" id="UP001412067"/>
    </source>
</evidence>
<gene>
    <name evidence="2" type="ORF">KSP40_PGU008828</name>
</gene>
<keyword evidence="3" id="KW-1185">Reference proteome</keyword>
<sequence>MSCAHDHSCDDHNCAEAWSLYKHVDLAKVQSNPLREMNQPRRALAEVIFPIQAEPESEDQFAGSKKKEGLKSAQSRSGGIAEEEEADSSAS</sequence>
<accession>A0ABR2N4H1</accession>
<evidence type="ECO:0000256" key="1">
    <source>
        <dbReference type="SAM" id="MobiDB-lite"/>
    </source>
</evidence>
<feature type="region of interest" description="Disordered" evidence="1">
    <location>
        <begin position="53"/>
        <end position="91"/>
    </location>
</feature>
<dbReference type="Proteomes" id="UP001412067">
    <property type="component" value="Unassembled WGS sequence"/>
</dbReference>